<dbReference type="Proteomes" id="UP000787672">
    <property type="component" value="Unassembled WGS sequence"/>
</dbReference>
<dbReference type="CDD" id="cd06166">
    <property type="entry name" value="Sortase_D_2"/>
    <property type="match status" value="1"/>
</dbReference>
<proteinExistence type="predicted"/>
<keyword evidence="3" id="KW-1185">Reference proteome</keyword>
<sequence length="261" mass="27515">MKKYLTTLLAACCMLAAFSMPASALEYHFDGPDAGLFGRPTSDDTIYVTMDKPANTDRSKNAAYIPPAFGSPTSYTLNAGELLTPNLVSGSATGTVSGTGGVTVLPPSASSSTAGGNTGSYTPVKYTAVTKDLYYSGGYLGTLKIPTLGLSVKVYQGTDADALRKGAGHFAGTSIWEGNVAIAGHNRGVNNHFGKIHTLDIGDTIKLTTQLGTRSYEVYSVSKIGVDDTSVLNDSTENIITLVTCVKNQPDYRWCVQAREK</sequence>
<reference evidence="2 3" key="1">
    <citation type="submission" date="2021-06" db="EMBL/GenBank/DDBJ databases">
        <authorList>
            <person name="Sun Q."/>
            <person name="Li D."/>
        </authorList>
    </citation>
    <scope>NUCLEOTIDE SEQUENCE [LARGE SCALE GENOMIC DNA]</scope>
    <source>
        <strain evidence="2 3">MSJ-2</strain>
    </source>
</reference>
<evidence type="ECO:0000313" key="2">
    <source>
        <dbReference type="EMBL" id="MBU5625445.1"/>
    </source>
</evidence>
<organism evidence="2 3">
    <name type="scientific">Dysosmobacter acutus</name>
    <dbReference type="NCBI Taxonomy" id="2841504"/>
    <lineage>
        <taxon>Bacteria</taxon>
        <taxon>Bacillati</taxon>
        <taxon>Bacillota</taxon>
        <taxon>Clostridia</taxon>
        <taxon>Eubacteriales</taxon>
        <taxon>Oscillospiraceae</taxon>
        <taxon>Dysosmobacter</taxon>
    </lineage>
</organism>
<gene>
    <name evidence="2" type="ORF">KQI82_00660</name>
</gene>
<dbReference type="InterPro" id="IPR042000">
    <property type="entry name" value="Sortase_D_2"/>
</dbReference>
<dbReference type="Pfam" id="PF04203">
    <property type="entry name" value="Sortase"/>
    <property type="match status" value="1"/>
</dbReference>
<dbReference type="NCBIfam" id="TIGR01076">
    <property type="entry name" value="sortase_fam"/>
    <property type="match status" value="1"/>
</dbReference>
<accession>A0ABS6F5X6</accession>
<dbReference type="RefSeq" id="WP_216557282.1">
    <property type="nucleotide sequence ID" value="NZ_JAHLQN010000001.1"/>
</dbReference>
<evidence type="ECO:0000256" key="1">
    <source>
        <dbReference type="SAM" id="SignalP"/>
    </source>
</evidence>
<evidence type="ECO:0000313" key="3">
    <source>
        <dbReference type="Proteomes" id="UP000787672"/>
    </source>
</evidence>
<feature type="chain" id="PRO_5046072031" evidence="1">
    <location>
        <begin position="25"/>
        <end position="261"/>
    </location>
</feature>
<protein>
    <submittedName>
        <fullName evidence="2">Class D sortase</fullName>
    </submittedName>
</protein>
<keyword evidence="1" id="KW-0732">Signal</keyword>
<comment type="caution">
    <text evidence="2">The sequence shown here is derived from an EMBL/GenBank/DDBJ whole genome shotgun (WGS) entry which is preliminary data.</text>
</comment>
<dbReference type="EMBL" id="JAHLQN010000001">
    <property type="protein sequence ID" value="MBU5625445.1"/>
    <property type="molecule type" value="Genomic_DNA"/>
</dbReference>
<dbReference type="InterPro" id="IPR005754">
    <property type="entry name" value="Sortase"/>
</dbReference>
<feature type="signal peptide" evidence="1">
    <location>
        <begin position="1"/>
        <end position="24"/>
    </location>
</feature>
<name>A0ABS6F5X6_9FIRM</name>